<dbReference type="EMBL" id="WHVB01000013">
    <property type="protein sequence ID" value="KAF8477749.1"/>
    <property type="molecule type" value="Genomic_DNA"/>
</dbReference>
<reference evidence="2" key="2">
    <citation type="journal article" date="2020" name="Nat. Commun.">
        <title>Large-scale genome sequencing of mycorrhizal fungi provides insights into the early evolution of symbiotic traits.</title>
        <authorList>
            <person name="Miyauchi S."/>
            <person name="Kiss E."/>
            <person name="Kuo A."/>
            <person name="Drula E."/>
            <person name="Kohler A."/>
            <person name="Sanchez-Garcia M."/>
            <person name="Morin E."/>
            <person name="Andreopoulos B."/>
            <person name="Barry K.W."/>
            <person name="Bonito G."/>
            <person name="Buee M."/>
            <person name="Carver A."/>
            <person name="Chen C."/>
            <person name="Cichocki N."/>
            <person name="Clum A."/>
            <person name="Culley D."/>
            <person name="Crous P.W."/>
            <person name="Fauchery L."/>
            <person name="Girlanda M."/>
            <person name="Hayes R.D."/>
            <person name="Keri Z."/>
            <person name="LaButti K."/>
            <person name="Lipzen A."/>
            <person name="Lombard V."/>
            <person name="Magnuson J."/>
            <person name="Maillard F."/>
            <person name="Murat C."/>
            <person name="Nolan M."/>
            <person name="Ohm R.A."/>
            <person name="Pangilinan J."/>
            <person name="Pereira M.F."/>
            <person name="Perotto S."/>
            <person name="Peter M."/>
            <person name="Pfister S."/>
            <person name="Riley R."/>
            <person name="Sitrit Y."/>
            <person name="Stielow J.B."/>
            <person name="Szollosi G."/>
            <person name="Zifcakova L."/>
            <person name="Stursova M."/>
            <person name="Spatafora J.W."/>
            <person name="Tedersoo L."/>
            <person name="Vaario L.M."/>
            <person name="Yamada A."/>
            <person name="Yan M."/>
            <person name="Wang P."/>
            <person name="Xu J."/>
            <person name="Bruns T."/>
            <person name="Baldrian P."/>
            <person name="Vilgalys R."/>
            <person name="Dunand C."/>
            <person name="Henrissat B."/>
            <person name="Grigoriev I.V."/>
            <person name="Hibbett D."/>
            <person name="Nagy L.G."/>
            <person name="Martin F.M."/>
        </authorList>
    </citation>
    <scope>NUCLEOTIDE SEQUENCE</scope>
    <source>
        <strain evidence="2">Prilba</strain>
    </source>
</reference>
<keyword evidence="3" id="KW-1185">Reference proteome</keyword>
<dbReference type="Proteomes" id="UP000759537">
    <property type="component" value="Unassembled WGS sequence"/>
</dbReference>
<keyword evidence="1" id="KW-1133">Transmembrane helix</keyword>
<keyword evidence="1" id="KW-0812">Transmembrane</keyword>
<protein>
    <submittedName>
        <fullName evidence="2">Uncharacterized protein</fullName>
    </submittedName>
</protein>
<name>A0A9P5MSP5_9AGAM</name>
<dbReference type="AlphaFoldDB" id="A0A9P5MSP5"/>
<evidence type="ECO:0000313" key="2">
    <source>
        <dbReference type="EMBL" id="KAF8477749.1"/>
    </source>
</evidence>
<keyword evidence="1" id="KW-0472">Membrane</keyword>
<reference evidence="2" key="1">
    <citation type="submission" date="2019-10" db="EMBL/GenBank/DDBJ databases">
        <authorList>
            <consortium name="DOE Joint Genome Institute"/>
            <person name="Kuo A."/>
            <person name="Miyauchi S."/>
            <person name="Kiss E."/>
            <person name="Drula E."/>
            <person name="Kohler A."/>
            <person name="Sanchez-Garcia M."/>
            <person name="Andreopoulos B."/>
            <person name="Barry K.W."/>
            <person name="Bonito G."/>
            <person name="Buee M."/>
            <person name="Carver A."/>
            <person name="Chen C."/>
            <person name="Cichocki N."/>
            <person name="Clum A."/>
            <person name="Culley D."/>
            <person name="Crous P.W."/>
            <person name="Fauchery L."/>
            <person name="Girlanda M."/>
            <person name="Hayes R."/>
            <person name="Keri Z."/>
            <person name="LaButti K."/>
            <person name="Lipzen A."/>
            <person name="Lombard V."/>
            <person name="Magnuson J."/>
            <person name="Maillard F."/>
            <person name="Morin E."/>
            <person name="Murat C."/>
            <person name="Nolan M."/>
            <person name="Ohm R."/>
            <person name="Pangilinan J."/>
            <person name="Pereira M."/>
            <person name="Perotto S."/>
            <person name="Peter M."/>
            <person name="Riley R."/>
            <person name="Sitrit Y."/>
            <person name="Stielow B."/>
            <person name="Szollosi G."/>
            <person name="Zifcakova L."/>
            <person name="Stursova M."/>
            <person name="Spatafora J.W."/>
            <person name="Tedersoo L."/>
            <person name="Vaario L.-M."/>
            <person name="Yamada A."/>
            <person name="Yan M."/>
            <person name="Wang P."/>
            <person name="Xu J."/>
            <person name="Bruns T."/>
            <person name="Baldrian P."/>
            <person name="Vilgalys R."/>
            <person name="Henrissat B."/>
            <person name="Grigoriev I.V."/>
            <person name="Hibbett D."/>
            <person name="Nagy L.G."/>
            <person name="Martin F.M."/>
        </authorList>
    </citation>
    <scope>NUCLEOTIDE SEQUENCE</scope>
    <source>
        <strain evidence="2">Prilba</strain>
    </source>
</reference>
<comment type="caution">
    <text evidence="2">The sequence shown here is derived from an EMBL/GenBank/DDBJ whole genome shotgun (WGS) entry which is preliminary data.</text>
</comment>
<evidence type="ECO:0000256" key="1">
    <source>
        <dbReference type="SAM" id="Phobius"/>
    </source>
</evidence>
<gene>
    <name evidence="2" type="ORF">DFH94DRAFT_755554</name>
</gene>
<accession>A0A9P5MSP5</accession>
<organism evidence="2 3">
    <name type="scientific">Russula ochroleuca</name>
    <dbReference type="NCBI Taxonomy" id="152965"/>
    <lineage>
        <taxon>Eukaryota</taxon>
        <taxon>Fungi</taxon>
        <taxon>Dikarya</taxon>
        <taxon>Basidiomycota</taxon>
        <taxon>Agaricomycotina</taxon>
        <taxon>Agaricomycetes</taxon>
        <taxon>Russulales</taxon>
        <taxon>Russulaceae</taxon>
        <taxon>Russula</taxon>
    </lineage>
</organism>
<feature type="transmembrane region" description="Helical" evidence="1">
    <location>
        <begin position="121"/>
        <end position="141"/>
    </location>
</feature>
<evidence type="ECO:0000313" key="3">
    <source>
        <dbReference type="Proteomes" id="UP000759537"/>
    </source>
</evidence>
<proteinExistence type="predicted"/>
<sequence>MYSHSVTPNRIPFSTLAARDSNTAQVELTNKLLLRESLQIFQAVIQYPGFVRTVFDSNETDKPHFSFSFISASPQMSTVRQNRSPKSLTRSCYNNPIPSSRQCLRFHVDYRRKNTNKKKTIFTNLLVFCAYRPLAFMLMGARKTKKNVARYTVGALVSA</sequence>